<dbReference type="Proteomes" id="UP000309997">
    <property type="component" value="Unassembled WGS sequence"/>
</dbReference>
<evidence type="ECO:0000313" key="1">
    <source>
        <dbReference type="EMBL" id="KAL3586832.1"/>
    </source>
</evidence>
<reference evidence="1 2" key="1">
    <citation type="journal article" date="2024" name="Plant Biotechnol. J.">
        <title>Genome and CRISPR/Cas9 system of a widespread forest tree (Populus alba) in the world.</title>
        <authorList>
            <person name="Liu Y.J."/>
            <person name="Jiang P.F."/>
            <person name="Han X.M."/>
            <person name="Li X.Y."/>
            <person name="Wang H.M."/>
            <person name="Wang Y.J."/>
            <person name="Wang X.X."/>
            <person name="Zeng Q.Y."/>
        </authorList>
    </citation>
    <scope>NUCLEOTIDE SEQUENCE [LARGE SCALE GENOMIC DNA]</scope>
    <source>
        <strain evidence="2">cv. PAL-ZL1</strain>
    </source>
</reference>
<accession>A0ACC4C7K2</accession>
<sequence length="178" mass="19750">MSRGRFSPMDLKGAFDVEHMSSTSRIQHDLWPLDGIDPKKAKFPCCLIWTPLPVVSWLAPFIGHVGICREDGTILDFSGSNSVNVDDFTFGAAARCGSSNTLQGALDRLEVNNQIVPSFHSCALFRYSFGWLAFLSWAVLIHSPPYGVVSVGHLLFQKPIRMLALMESMLIAMFRGRS</sequence>
<protein>
    <submittedName>
        <fullName evidence="1">Uncharacterized protein</fullName>
    </submittedName>
</protein>
<keyword evidence="2" id="KW-1185">Reference proteome</keyword>
<gene>
    <name evidence="1" type="ORF">D5086_013699</name>
</gene>
<comment type="caution">
    <text evidence="1">The sequence shown here is derived from an EMBL/GenBank/DDBJ whole genome shotgun (WGS) entry which is preliminary data.</text>
</comment>
<dbReference type="EMBL" id="RCHU02000006">
    <property type="protein sequence ID" value="KAL3586832.1"/>
    <property type="molecule type" value="Genomic_DNA"/>
</dbReference>
<name>A0ACC4C7K2_POPAL</name>
<proteinExistence type="predicted"/>
<evidence type="ECO:0000313" key="2">
    <source>
        <dbReference type="Proteomes" id="UP000309997"/>
    </source>
</evidence>
<organism evidence="1 2">
    <name type="scientific">Populus alba</name>
    <name type="common">White poplar</name>
    <dbReference type="NCBI Taxonomy" id="43335"/>
    <lineage>
        <taxon>Eukaryota</taxon>
        <taxon>Viridiplantae</taxon>
        <taxon>Streptophyta</taxon>
        <taxon>Embryophyta</taxon>
        <taxon>Tracheophyta</taxon>
        <taxon>Spermatophyta</taxon>
        <taxon>Magnoliopsida</taxon>
        <taxon>eudicotyledons</taxon>
        <taxon>Gunneridae</taxon>
        <taxon>Pentapetalae</taxon>
        <taxon>rosids</taxon>
        <taxon>fabids</taxon>
        <taxon>Malpighiales</taxon>
        <taxon>Salicaceae</taxon>
        <taxon>Saliceae</taxon>
        <taxon>Populus</taxon>
    </lineage>
</organism>